<keyword evidence="2" id="KW-0560">Oxidoreductase</keyword>
<dbReference type="InterPro" id="IPR002347">
    <property type="entry name" value="SDR_fam"/>
</dbReference>
<evidence type="ECO:0000313" key="4">
    <source>
        <dbReference type="Proteomes" id="UP000012317"/>
    </source>
</evidence>
<keyword evidence="4" id="KW-1185">Reference proteome</keyword>
<dbReference type="PANTHER" id="PTHR24321:SF8">
    <property type="entry name" value="ESTRADIOL 17-BETA-DEHYDROGENASE 8-RELATED"/>
    <property type="match status" value="1"/>
</dbReference>
<dbReference type="GO" id="GO:0016491">
    <property type="term" value="F:oxidoreductase activity"/>
    <property type="evidence" value="ECO:0007669"/>
    <property type="project" value="UniProtKB-KW"/>
</dbReference>
<dbReference type="Pfam" id="PF13561">
    <property type="entry name" value="adh_short_C2"/>
    <property type="match status" value="1"/>
</dbReference>
<dbReference type="RefSeq" id="WP_003442962.1">
    <property type="nucleotide sequence ID" value="NZ_APLF01000016.1"/>
</dbReference>
<dbReference type="eggNOG" id="COG1028">
    <property type="taxonomic scope" value="Bacteria"/>
</dbReference>
<comment type="caution">
    <text evidence="3">The sequence shown here is derived from an EMBL/GenBank/DDBJ whole genome shotgun (WGS) entry which is preliminary data.</text>
</comment>
<evidence type="ECO:0000256" key="1">
    <source>
        <dbReference type="ARBA" id="ARBA00006484"/>
    </source>
</evidence>
<dbReference type="STRING" id="1189619.pgond44_12582"/>
<dbReference type="InterPro" id="IPR036291">
    <property type="entry name" value="NAD(P)-bd_dom_sf"/>
</dbReference>
<dbReference type="SUPFAM" id="SSF51735">
    <property type="entry name" value="NAD(P)-binding Rossmann-fold domains"/>
    <property type="match status" value="1"/>
</dbReference>
<dbReference type="Proteomes" id="UP000012317">
    <property type="component" value="Unassembled WGS sequence"/>
</dbReference>
<proteinExistence type="inferred from homology"/>
<name>N1WSZ5_9FLAO</name>
<dbReference type="NCBIfam" id="NF005559">
    <property type="entry name" value="PRK07231.1"/>
    <property type="match status" value="1"/>
</dbReference>
<dbReference type="AlphaFoldDB" id="N1WSZ5"/>
<evidence type="ECO:0000256" key="2">
    <source>
        <dbReference type="ARBA" id="ARBA00023002"/>
    </source>
</evidence>
<evidence type="ECO:0000313" key="3">
    <source>
        <dbReference type="EMBL" id="EMY80264.1"/>
    </source>
</evidence>
<dbReference type="FunFam" id="3.40.50.720:FF:000084">
    <property type="entry name" value="Short-chain dehydrogenase reductase"/>
    <property type="match status" value="1"/>
</dbReference>
<dbReference type="Gene3D" id="3.40.50.720">
    <property type="entry name" value="NAD(P)-binding Rossmann-like Domain"/>
    <property type="match status" value="1"/>
</dbReference>
<sequence>MKRLENKVAIITGGSGEIGFTTAKNLVIEGAKVLLVDIDEDSLKEKEKEAKENNYDMSYVVADVTNPEDVERYVKTAIDRYGKIDLFFNNAGIEGVVKPIHEYPVDVFDKVIAVNIKGIFLGMKYVIPKIEDGGSIVITSSVAGLTGTAGMVAYNTTKHANIGIMRVAAKELGDRKVRVNTVHPGVVDSRMMRSLEDGINPGKGDEVKDQFVKMIPLGRYAKPKDVSDMVTFLFSDESRYVHGSQFVVDGGFTEQ</sequence>
<protein>
    <submittedName>
        <fullName evidence="3">Short chain dehydrogenase</fullName>
    </submittedName>
</protein>
<comment type="similarity">
    <text evidence="1">Belongs to the short-chain dehydrogenases/reductases (SDR) family.</text>
</comment>
<accession>N1WSZ5</accession>
<gene>
    <name evidence="3" type="ORF">pgond44_12582</name>
</gene>
<dbReference type="CDD" id="cd05233">
    <property type="entry name" value="SDR_c"/>
    <property type="match status" value="1"/>
</dbReference>
<dbReference type="EMBL" id="APLF01000016">
    <property type="protein sequence ID" value="EMY80264.1"/>
    <property type="molecule type" value="Genomic_DNA"/>
</dbReference>
<dbReference type="PRINTS" id="PR00080">
    <property type="entry name" value="SDRFAMILY"/>
</dbReference>
<dbReference type="PATRIC" id="fig|1189619.4.peg.2592"/>
<organism evidence="3 4">
    <name type="scientific">Psychroflexus gondwanensis ACAM 44</name>
    <dbReference type="NCBI Taxonomy" id="1189619"/>
    <lineage>
        <taxon>Bacteria</taxon>
        <taxon>Pseudomonadati</taxon>
        <taxon>Bacteroidota</taxon>
        <taxon>Flavobacteriia</taxon>
        <taxon>Flavobacteriales</taxon>
        <taxon>Flavobacteriaceae</taxon>
        <taxon>Psychroflexus</taxon>
    </lineage>
</organism>
<dbReference type="PRINTS" id="PR00081">
    <property type="entry name" value="GDHRDH"/>
</dbReference>
<dbReference type="PANTHER" id="PTHR24321">
    <property type="entry name" value="DEHYDROGENASES, SHORT CHAIN"/>
    <property type="match status" value="1"/>
</dbReference>
<reference evidence="3 4" key="1">
    <citation type="journal article" date="2014" name="Genome Biol. Evol.">
        <title>Extensive gene acquisition in the extremely psychrophilic bacterial species Psychroflexus torquis and the link to sea-ice ecosystem specialism.</title>
        <authorList>
            <person name="Feng S."/>
            <person name="Powell S.M."/>
            <person name="Wilson R."/>
            <person name="Bowman J.P."/>
        </authorList>
    </citation>
    <scope>NUCLEOTIDE SEQUENCE [LARGE SCALE GENOMIC DNA]</scope>
    <source>
        <strain evidence="3 4">ACAM 44</strain>
    </source>
</reference>